<protein>
    <submittedName>
        <fullName evidence="1">Uncharacterized protein</fullName>
    </submittedName>
</protein>
<organism evidence="1">
    <name type="scientific">marine sediment metagenome</name>
    <dbReference type="NCBI Taxonomy" id="412755"/>
    <lineage>
        <taxon>unclassified sequences</taxon>
        <taxon>metagenomes</taxon>
        <taxon>ecological metagenomes</taxon>
    </lineage>
</organism>
<sequence length="231" mass="26837">MKKDFNYKILSKEYPDNGKYTVHLQCTKCNTKTIISPNALAKLKYGCKKCYENMKSREASEKYTIDKIQKIIDEKSLCYKILSEEYPDDGKYIVRLQCITCKKEINLHPDALKILTFGCKKCYGKLKSAANAKRKEETGYVNQGLSKYTIDNIQKIIDDNELNYKILSTEYPDDETYKVKLQCIDCKAKMKAGDDKMRASYRKNEEGEFERDIAIDRIYNLNNSLIIIDEA</sequence>
<dbReference type="AlphaFoldDB" id="X1TLT6"/>
<feature type="non-terminal residue" evidence="1">
    <location>
        <position position="231"/>
    </location>
</feature>
<name>X1TLT6_9ZZZZ</name>
<comment type="caution">
    <text evidence="1">The sequence shown here is derived from an EMBL/GenBank/DDBJ whole genome shotgun (WGS) entry which is preliminary data.</text>
</comment>
<evidence type="ECO:0000313" key="1">
    <source>
        <dbReference type="EMBL" id="GAJ06239.1"/>
    </source>
</evidence>
<gene>
    <name evidence="1" type="ORF">S12H4_48702</name>
</gene>
<accession>X1TLT6</accession>
<proteinExistence type="predicted"/>
<dbReference type="EMBL" id="BARW01030465">
    <property type="protein sequence ID" value="GAJ06239.1"/>
    <property type="molecule type" value="Genomic_DNA"/>
</dbReference>
<reference evidence="1" key="1">
    <citation type="journal article" date="2014" name="Front. Microbiol.">
        <title>High frequency of phylogenetically diverse reductive dehalogenase-homologous genes in deep subseafloor sedimentary metagenomes.</title>
        <authorList>
            <person name="Kawai M."/>
            <person name="Futagami T."/>
            <person name="Toyoda A."/>
            <person name="Takaki Y."/>
            <person name="Nishi S."/>
            <person name="Hori S."/>
            <person name="Arai W."/>
            <person name="Tsubouchi T."/>
            <person name="Morono Y."/>
            <person name="Uchiyama I."/>
            <person name="Ito T."/>
            <person name="Fujiyama A."/>
            <person name="Inagaki F."/>
            <person name="Takami H."/>
        </authorList>
    </citation>
    <scope>NUCLEOTIDE SEQUENCE</scope>
    <source>
        <strain evidence="1">Expedition CK06-06</strain>
    </source>
</reference>